<gene>
    <name evidence="1" type="ORF">AFCDBAGC_5147</name>
</gene>
<sequence length="96" mass="10323">MERLSYAGRFQADRVPLSDPNGAHDVVQRYGGMSEPKAMAVRPNGAIFTARNGAGVAEAEAAALTACNAKTSPFPCFLYAVNNQVVLPQRRTEPTR</sequence>
<evidence type="ECO:0000313" key="1">
    <source>
        <dbReference type="EMBL" id="GJD47254.1"/>
    </source>
</evidence>
<evidence type="ECO:0000313" key="2">
    <source>
        <dbReference type="Proteomes" id="UP001055117"/>
    </source>
</evidence>
<keyword evidence="2" id="KW-1185">Reference proteome</keyword>
<comment type="caution">
    <text evidence="1">The sequence shown here is derived from an EMBL/GenBank/DDBJ whole genome shotgun (WGS) entry which is preliminary data.</text>
</comment>
<name>A0ABQ4QRC5_9HYPH</name>
<accession>A0ABQ4QRC5</accession>
<evidence type="ECO:0008006" key="3">
    <source>
        <dbReference type="Google" id="ProtNLM"/>
    </source>
</evidence>
<reference evidence="1 2" key="1">
    <citation type="journal article" date="2021" name="Front. Microbiol.">
        <title>Comprehensive Comparative Genomics and Phenotyping of Methylobacterium Species.</title>
        <authorList>
            <person name="Alessa O."/>
            <person name="Ogura Y."/>
            <person name="Fujitani Y."/>
            <person name="Takami H."/>
            <person name="Hayashi T."/>
            <person name="Sahin N."/>
            <person name="Tani A."/>
        </authorList>
    </citation>
    <scope>NUCLEOTIDE SEQUENCE [LARGE SCALE GENOMIC DNA]</scope>
    <source>
        <strain evidence="1 2">DSM 23679</strain>
    </source>
</reference>
<proteinExistence type="predicted"/>
<dbReference type="Proteomes" id="UP001055117">
    <property type="component" value="Unassembled WGS sequence"/>
</dbReference>
<protein>
    <recommendedName>
        <fullName evidence="3">DUF4189 domain-containing protein</fullName>
    </recommendedName>
</protein>
<organism evidence="1 2">
    <name type="scientific">Methylobacterium cerastii</name>
    <dbReference type="NCBI Taxonomy" id="932741"/>
    <lineage>
        <taxon>Bacteria</taxon>
        <taxon>Pseudomonadati</taxon>
        <taxon>Pseudomonadota</taxon>
        <taxon>Alphaproteobacteria</taxon>
        <taxon>Hyphomicrobiales</taxon>
        <taxon>Methylobacteriaceae</taxon>
        <taxon>Methylobacterium</taxon>
    </lineage>
</organism>
<dbReference type="EMBL" id="BPQG01000137">
    <property type="protein sequence ID" value="GJD47254.1"/>
    <property type="molecule type" value="Genomic_DNA"/>
</dbReference>